<organism evidence="2 3">
    <name type="scientific">Streptomyces vietnamensis</name>
    <dbReference type="NCBI Taxonomy" id="362257"/>
    <lineage>
        <taxon>Bacteria</taxon>
        <taxon>Bacillati</taxon>
        <taxon>Actinomycetota</taxon>
        <taxon>Actinomycetes</taxon>
        <taxon>Kitasatosporales</taxon>
        <taxon>Streptomycetaceae</taxon>
        <taxon>Streptomyces</taxon>
    </lineage>
</organism>
<dbReference type="KEGG" id="svt:SVTN_17390"/>
<dbReference type="EMBL" id="CP010407">
    <property type="protein sequence ID" value="AJF65904.1"/>
    <property type="molecule type" value="Genomic_DNA"/>
</dbReference>
<name>A0A0B5IC37_9ACTN</name>
<feature type="region of interest" description="Disordered" evidence="1">
    <location>
        <begin position="16"/>
        <end position="42"/>
    </location>
</feature>
<evidence type="ECO:0000313" key="2">
    <source>
        <dbReference type="EMBL" id="AJF65904.1"/>
    </source>
</evidence>
<reference evidence="2 3" key="1">
    <citation type="submission" date="2014-12" db="EMBL/GenBank/DDBJ databases">
        <title>Complete genome sequence of Streptomyces vietnamensis strain GIMV4.0001, a genetic manipulable producer of the benzoisochromanequinone antibiotic granaticin.</title>
        <authorList>
            <person name="Deng M.R."/>
            <person name="Guo J."/>
            <person name="Ma L.Y."/>
            <person name="Feng G.D."/>
            <person name="Mo C.Y."/>
            <person name="Zhu H.H."/>
        </authorList>
    </citation>
    <scope>NUCLEOTIDE SEQUENCE [LARGE SCALE GENOMIC DNA]</scope>
    <source>
        <strain evidence="3">GIMV4.0001</strain>
    </source>
</reference>
<accession>A0A0B5IC37</accession>
<sequence length="136" mass="15295">MSSSQPSVSDRFVGRFRELGHGRPDGPSLHAAARDEGDQDEQSLARYLREGAVLAVTGTRVHDVLSPEHELIGGLSCLTDGQWFWYSDLAHYVERYHVSLDERFVQHARSRNWSLPQLTDDELVEIGEALFDDEGA</sequence>
<gene>
    <name evidence="2" type="ORF">SVTN_17390</name>
</gene>
<dbReference type="AlphaFoldDB" id="A0A0B5IC37"/>
<evidence type="ECO:0000313" key="3">
    <source>
        <dbReference type="Proteomes" id="UP000031774"/>
    </source>
</evidence>
<dbReference type="HOGENOM" id="CLU_142902_0_0_11"/>
<protein>
    <submittedName>
        <fullName evidence="2">Uncharacterized protein</fullName>
    </submittedName>
</protein>
<dbReference type="Proteomes" id="UP000031774">
    <property type="component" value="Chromosome"/>
</dbReference>
<proteinExistence type="predicted"/>
<evidence type="ECO:0000256" key="1">
    <source>
        <dbReference type="SAM" id="MobiDB-lite"/>
    </source>
</evidence>
<dbReference type="RefSeq" id="WP_041129924.1">
    <property type="nucleotide sequence ID" value="NZ_CP010407.1"/>
</dbReference>
<keyword evidence="3" id="KW-1185">Reference proteome</keyword>